<name>A0A9Q0TE42_9ROSI</name>
<evidence type="ECO:0000313" key="3">
    <source>
        <dbReference type="Proteomes" id="UP001151752"/>
    </source>
</evidence>
<gene>
    <name evidence="2" type="ORF">OIU74_010935</name>
</gene>
<organism evidence="2 3">
    <name type="scientific">Salix koriyanagi</name>
    <dbReference type="NCBI Taxonomy" id="2511006"/>
    <lineage>
        <taxon>Eukaryota</taxon>
        <taxon>Viridiplantae</taxon>
        <taxon>Streptophyta</taxon>
        <taxon>Embryophyta</taxon>
        <taxon>Tracheophyta</taxon>
        <taxon>Spermatophyta</taxon>
        <taxon>Magnoliopsida</taxon>
        <taxon>eudicotyledons</taxon>
        <taxon>Gunneridae</taxon>
        <taxon>Pentapetalae</taxon>
        <taxon>rosids</taxon>
        <taxon>fabids</taxon>
        <taxon>Malpighiales</taxon>
        <taxon>Salicaceae</taxon>
        <taxon>Saliceae</taxon>
        <taxon>Salix</taxon>
    </lineage>
</organism>
<reference evidence="2" key="1">
    <citation type="submission" date="2022-11" db="EMBL/GenBank/DDBJ databases">
        <authorList>
            <person name="Hyden B.L."/>
            <person name="Feng K."/>
            <person name="Yates T."/>
            <person name="Jawdy S."/>
            <person name="Smart L.B."/>
            <person name="Muchero W."/>
        </authorList>
    </citation>
    <scope>NUCLEOTIDE SEQUENCE</scope>
    <source>
        <tissue evidence="2">Shoot tip</tissue>
    </source>
</reference>
<evidence type="ECO:0000256" key="1">
    <source>
        <dbReference type="SAM" id="MobiDB-lite"/>
    </source>
</evidence>
<protein>
    <submittedName>
        <fullName evidence="2">Uncharacterized protein</fullName>
    </submittedName>
</protein>
<comment type="caution">
    <text evidence="2">The sequence shown here is derived from an EMBL/GenBank/DDBJ whole genome shotgun (WGS) entry which is preliminary data.</text>
</comment>
<dbReference type="AlphaFoldDB" id="A0A9Q0TE42"/>
<dbReference type="EMBL" id="JAPFFM010000015">
    <property type="protein sequence ID" value="KAJ6709929.1"/>
    <property type="molecule type" value="Genomic_DNA"/>
</dbReference>
<feature type="compositionally biased region" description="Polar residues" evidence="1">
    <location>
        <begin position="1"/>
        <end position="15"/>
    </location>
</feature>
<sequence>MSMRGQSASTGTQVADISPSPGDPRRMAAGLNGFSAISDRSNYSPREDLIPRYATDRFAVPPDQMGGQERSRNHVNRDLRNLDHGFDRPLGPSPPTRAEGPPFSESTPTGKLWPEERLRDMSMATIKEFYRFLHMRVSSSLWE</sequence>
<evidence type="ECO:0000313" key="2">
    <source>
        <dbReference type="EMBL" id="KAJ6709929.1"/>
    </source>
</evidence>
<feature type="compositionally biased region" description="Basic and acidic residues" evidence="1">
    <location>
        <begin position="69"/>
        <end position="87"/>
    </location>
</feature>
<proteinExistence type="predicted"/>
<dbReference type="Proteomes" id="UP001151752">
    <property type="component" value="Chromosome 2"/>
</dbReference>
<keyword evidence="3" id="KW-1185">Reference proteome</keyword>
<accession>A0A9Q0TE42</accession>
<feature type="region of interest" description="Disordered" evidence="1">
    <location>
        <begin position="1"/>
        <end position="115"/>
    </location>
</feature>
<reference evidence="2" key="2">
    <citation type="journal article" date="2023" name="Int. J. Mol. Sci.">
        <title>De Novo Assembly and Annotation of 11 Diverse Shrub Willow (Salix) Genomes Reveals Novel Gene Organization in Sex-Linked Regions.</title>
        <authorList>
            <person name="Hyden B."/>
            <person name="Feng K."/>
            <person name="Yates T.B."/>
            <person name="Jawdy S."/>
            <person name="Cereghino C."/>
            <person name="Smart L.B."/>
            <person name="Muchero W."/>
        </authorList>
    </citation>
    <scope>NUCLEOTIDE SEQUENCE</scope>
    <source>
        <tissue evidence="2">Shoot tip</tissue>
    </source>
</reference>